<comment type="caution">
    <text evidence="2">The sequence shown here is derived from an EMBL/GenBank/DDBJ whole genome shotgun (WGS) entry which is preliminary data.</text>
</comment>
<sequence length="362" mass="42911">MKNDKKLLEGIISDYYNSVEDLFFYRIKNDWKIDLSMFLFAISVFFLAINIIPILPGFNDDYFLFLFDFIKKNVNLPFEEFNFWRKWALGVIVSLITFVIFFIIFKYWENRNSKKAIRPRLIKFCYAFTLRKEIKSYLINENETHLENILDYFKKVIYSFTESPFYYRNSDFQKSISFKNLKKVLIKEYEWLEFTNETNEILNSLSSTESKLERRIKLKTELDKTLPLIDLIVLYEFSKIKPNESNCDGIEIKNQRVNYIKEFAKELNNIKEIDDVVEDTNIKRDIIKTITTPIINLFSSSNILTMFFSWLILLTILFVISSILVIKSLKLEIDSTILIGLLTAPFLGAITLVATIYTKNKK</sequence>
<organism evidence="2 3">
    <name type="scientific">Wenyingzhuangia heitensis</name>
    <dbReference type="NCBI Taxonomy" id="1487859"/>
    <lineage>
        <taxon>Bacteria</taxon>
        <taxon>Pseudomonadati</taxon>
        <taxon>Bacteroidota</taxon>
        <taxon>Flavobacteriia</taxon>
        <taxon>Flavobacteriales</taxon>
        <taxon>Flavobacteriaceae</taxon>
        <taxon>Wenyingzhuangia</taxon>
    </lineage>
</organism>
<evidence type="ECO:0000256" key="1">
    <source>
        <dbReference type="SAM" id="Phobius"/>
    </source>
</evidence>
<feature type="transmembrane region" description="Helical" evidence="1">
    <location>
        <begin position="87"/>
        <end position="108"/>
    </location>
</feature>
<keyword evidence="1" id="KW-0812">Transmembrane</keyword>
<evidence type="ECO:0000313" key="3">
    <source>
        <dbReference type="Proteomes" id="UP000745859"/>
    </source>
</evidence>
<name>A0ABX0UHW7_9FLAO</name>
<protein>
    <submittedName>
        <fullName evidence="2">Uncharacterized protein</fullName>
    </submittedName>
</protein>
<dbReference type="Proteomes" id="UP000745859">
    <property type="component" value="Unassembled WGS sequence"/>
</dbReference>
<keyword evidence="1" id="KW-0472">Membrane</keyword>
<keyword evidence="1" id="KW-1133">Transmembrane helix</keyword>
<gene>
    <name evidence="2" type="ORF">FHR24_003097</name>
</gene>
<keyword evidence="3" id="KW-1185">Reference proteome</keyword>
<reference evidence="2 3" key="1">
    <citation type="submission" date="2020-03" db="EMBL/GenBank/DDBJ databases">
        <title>Genomic Encyclopedia of Type Strains, Phase IV (KMG-IV): sequencing the most valuable type-strain genomes for metagenomic binning, comparative biology and taxonomic classification.</title>
        <authorList>
            <person name="Goeker M."/>
        </authorList>
    </citation>
    <scope>NUCLEOTIDE SEQUENCE [LARGE SCALE GENOMIC DNA]</scope>
    <source>
        <strain evidence="2 3">DSM 101599</strain>
    </source>
</reference>
<feature type="transmembrane region" description="Helical" evidence="1">
    <location>
        <begin position="303"/>
        <end position="325"/>
    </location>
</feature>
<dbReference type="EMBL" id="JAASQL010000012">
    <property type="protein sequence ID" value="NIJ46607.1"/>
    <property type="molecule type" value="Genomic_DNA"/>
</dbReference>
<dbReference type="RefSeq" id="WP_167191048.1">
    <property type="nucleotide sequence ID" value="NZ_JAASQL010000012.1"/>
</dbReference>
<feature type="transmembrane region" description="Helical" evidence="1">
    <location>
        <begin position="35"/>
        <end position="55"/>
    </location>
</feature>
<proteinExistence type="predicted"/>
<evidence type="ECO:0000313" key="2">
    <source>
        <dbReference type="EMBL" id="NIJ46607.1"/>
    </source>
</evidence>
<accession>A0ABX0UHW7</accession>
<feature type="transmembrane region" description="Helical" evidence="1">
    <location>
        <begin position="337"/>
        <end position="357"/>
    </location>
</feature>